<proteinExistence type="predicted"/>
<protein>
    <submittedName>
        <fullName evidence="1">General transcription factor 3C polypeptide 2</fullName>
    </submittedName>
</protein>
<dbReference type="EMBL" id="JWIN03000015">
    <property type="protein sequence ID" value="KAB1267034.1"/>
    <property type="molecule type" value="Genomic_DNA"/>
</dbReference>
<evidence type="ECO:0000313" key="2">
    <source>
        <dbReference type="Proteomes" id="UP000299084"/>
    </source>
</evidence>
<reference evidence="1 2" key="1">
    <citation type="journal article" date="2019" name="Mol. Ecol. Resour.">
        <title>Improving Illumina assemblies with Hi-C and long reads: an example with the North African dromedary.</title>
        <authorList>
            <person name="Elbers J.P."/>
            <person name="Rogers M.F."/>
            <person name="Perelman P.L."/>
            <person name="Proskuryakova A.A."/>
            <person name="Serdyukova N.A."/>
            <person name="Johnson W.E."/>
            <person name="Horin P."/>
            <person name="Corander J."/>
            <person name="Murphy D."/>
            <person name="Burger P.A."/>
        </authorList>
    </citation>
    <scope>NUCLEOTIDE SEQUENCE [LARGE SCALE GENOMIC DNA]</scope>
    <source>
        <strain evidence="1">Drom800</strain>
        <tissue evidence="1">Blood</tissue>
    </source>
</reference>
<keyword evidence="2" id="KW-1185">Reference proteome</keyword>
<comment type="caution">
    <text evidence="1">The sequence shown here is derived from an EMBL/GenBank/DDBJ whole genome shotgun (WGS) entry which is preliminary data.</text>
</comment>
<dbReference type="AlphaFoldDB" id="A0A5N4D785"/>
<accession>A0A5N4D785</accession>
<evidence type="ECO:0000313" key="1">
    <source>
        <dbReference type="EMBL" id="KAB1267034.1"/>
    </source>
</evidence>
<name>A0A5N4D785_CAMDR</name>
<organism evidence="1 2">
    <name type="scientific">Camelus dromedarius</name>
    <name type="common">Dromedary</name>
    <name type="synonym">Arabian camel</name>
    <dbReference type="NCBI Taxonomy" id="9838"/>
    <lineage>
        <taxon>Eukaryota</taxon>
        <taxon>Metazoa</taxon>
        <taxon>Chordata</taxon>
        <taxon>Craniata</taxon>
        <taxon>Vertebrata</taxon>
        <taxon>Euteleostomi</taxon>
        <taxon>Mammalia</taxon>
        <taxon>Eutheria</taxon>
        <taxon>Laurasiatheria</taxon>
        <taxon>Artiodactyla</taxon>
        <taxon>Tylopoda</taxon>
        <taxon>Camelidae</taxon>
        <taxon>Camelus</taxon>
    </lineage>
</organism>
<dbReference type="Proteomes" id="UP000299084">
    <property type="component" value="Unassembled WGS sequence"/>
</dbReference>
<gene>
    <name evidence="1" type="ORF">Cadr_000017941</name>
</gene>
<sequence>MKVNGEVKQKPHCRGVAPNGLPNHIMAPVWKCLHLTKNLEAAPYLPQEEKSPLFSVQREGLPEDGTLYRINR</sequence>